<gene>
    <name evidence="3" type="ORF">MKW94_007330</name>
</gene>
<dbReference type="PANTHER" id="PTHR31170">
    <property type="entry name" value="BNAC04G53230D PROTEIN"/>
    <property type="match status" value="1"/>
</dbReference>
<keyword evidence="2" id="KW-0472">Membrane</keyword>
<evidence type="ECO:0000313" key="3">
    <source>
        <dbReference type="EMBL" id="MCL7026993.1"/>
    </source>
</evidence>
<keyword evidence="2" id="KW-0812">Transmembrane</keyword>
<keyword evidence="4" id="KW-1185">Reference proteome</keyword>
<feature type="compositionally biased region" description="Basic and acidic residues" evidence="1">
    <location>
        <begin position="223"/>
        <end position="234"/>
    </location>
</feature>
<evidence type="ECO:0000256" key="1">
    <source>
        <dbReference type="SAM" id="MobiDB-lite"/>
    </source>
</evidence>
<dbReference type="PANTHER" id="PTHR31170:SF17">
    <property type="match status" value="1"/>
</dbReference>
<dbReference type="InterPro" id="IPR004158">
    <property type="entry name" value="DUF247_pln"/>
</dbReference>
<dbReference type="Pfam" id="PF03140">
    <property type="entry name" value="DUF247"/>
    <property type="match status" value="1"/>
</dbReference>
<reference evidence="3" key="1">
    <citation type="submission" date="2022-03" db="EMBL/GenBank/DDBJ databases">
        <title>A functionally conserved STORR gene fusion in Papaver species that diverged 16.8 million years ago.</title>
        <authorList>
            <person name="Catania T."/>
        </authorList>
    </citation>
    <scope>NUCLEOTIDE SEQUENCE</scope>
    <source>
        <strain evidence="3">S-191538</strain>
    </source>
</reference>
<keyword evidence="2" id="KW-1133">Transmembrane helix</keyword>
<sequence length="451" mass="51525">MKEISSSFKTMLEESAPHSLIISGRCSIHRAPERLHKCTERSKYKPETISIGPFHHKDQSLKAREIFKLSYANSLLTRTANRKLKKGGAKFFHTEFDDSSGALVTNKEWFAVLGECISSVTNMETKIRQWYSEPIAMDSREFVKMMVIDGLFIIELLMQVKVSEQILFNIVAPADESLKMLALHLFDKILHLLPAGKTLDPEQCKSAAHLLDLLGMLLQTQPRNEEKEIPRDPESLQSEAPSSSLSWIRLRRTPDSVDEKERRCPYFPSEYIPSASELQRAGVTFKKGSKEVSFMDVKFGMDGIFEMSPIHIHDDSELIFRNLIACEQSYSTRDNMTSYAVLMDSLIDSAEDVEILRKQGIITVHNLGCDEDVAKIFNKLRFHTGAADNYSKLNKEVMKYYRQSWHRWQASLKREYFGNPWTIVSLLAAVLLILLTIVSTVFGVLQVVYNE</sequence>
<evidence type="ECO:0000256" key="2">
    <source>
        <dbReference type="SAM" id="Phobius"/>
    </source>
</evidence>
<feature type="transmembrane region" description="Helical" evidence="2">
    <location>
        <begin position="423"/>
        <end position="449"/>
    </location>
</feature>
<dbReference type="EMBL" id="JAJJMA010063240">
    <property type="protein sequence ID" value="MCL7026993.1"/>
    <property type="molecule type" value="Genomic_DNA"/>
</dbReference>
<comment type="caution">
    <text evidence="3">The sequence shown here is derived from an EMBL/GenBank/DDBJ whole genome shotgun (WGS) entry which is preliminary data.</text>
</comment>
<proteinExistence type="predicted"/>
<name>A0AA41S4E9_PAPNU</name>
<accession>A0AA41S4E9</accession>
<evidence type="ECO:0000313" key="4">
    <source>
        <dbReference type="Proteomes" id="UP001177140"/>
    </source>
</evidence>
<feature type="region of interest" description="Disordered" evidence="1">
    <location>
        <begin position="223"/>
        <end position="242"/>
    </location>
</feature>
<dbReference type="AlphaFoldDB" id="A0AA41S4E9"/>
<organism evidence="3 4">
    <name type="scientific">Papaver nudicaule</name>
    <name type="common">Iceland poppy</name>
    <dbReference type="NCBI Taxonomy" id="74823"/>
    <lineage>
        <taxon>Eukaryota</taxon>
        <taxon>Viridiplantae</taxon>
        <taxon>Streptophyta</taxon>
        <taxon>Embryophyta</taxon>
        <taxon>Tracheophyta</taxon>
        <taxon>Spermatophyta</taxon>
        <taxon>Magnoliopsida</taxon>
        <taxon>Ranunculales</taxon>
        <taxon>Papaveraceae</taxon>
        <taxon>Papaveroideae</taxon>
        <taxon>Papaver</taxon>
    </lineage>
</organism>
<protein>
    <submittedName>
        <fullName evidence="3">Uncharacterized protein</fullName>
    </submittedName>
</protein>
<dbReference type="Proteomes" id="UP001177140">
    <property type="component" value="Unassembled WGS sequence"/>
</dbReference>